<dbReference type="OrthoDB" id="1933717at2759"/>
<dbReference type="Proteomes" id="UP000807306">
    <property type="component" value="Unassembled WGS sequence"/>
</dbReference>
<dbReference type="PRINTS" id="PR00081">
    <property type="entry name" value="GDHRDH"/>
</dbReference>
<dbReference type="PANTHER" id="PTHR43490">
    <property type="entry name" value="(+)-NEOMENTHOL DEHYDROGENASE"/>
    <property type="match status" value="1"/>
</dbReference>
<dbReference type="Pfam" id="PF00106">
    <property type="entry name" value="adh_short"/>
    <property type="match status" value="1"/>
</dbReference>
<name>A0A9P6EJS3_9AGAR</name>
<keyword evidence="6" id="KW-1185">Reference proteome</keyword>
<dbReference type="EMBL" id="MU157837">
    <property type="protein sequence ID" value="KAF9531026.1"/>
    <property type="molecule type" value="Genomic_DNA"/>
</dbReference>
<evidence type="ECO:0000256" key="4">
    <source>
        <dbReference type="RuleBase" id="RU000363"/>
    </source>
</evidence>
<dbReference type="PRINTS" id="PR00080">
    <property type="entry name" value="SDRFAMILY"/>
</dbReference>
<dbReference type="PROSITE" id="PS00061">
    <property type="entry name" value="ADH_SHORT"/>
    <property type="match status" value="1"/>
</dbReference>
<comment type="similarity">
    <text evidence="1 4">Belongs to the short-chain dehydrogenases/reductases (SDR) family.</text>
</comment>
<organism evidence="5 6">
    <name type="scientific">Crepidotus variabilis</name>
    <dbReference type="NCBI Taxonomy" id="179855"/>
    <lineage>
        <taxon>Eukaryota</taxon>
        <taxon>Fungi</taxon>
        <taxon>Dikarya</taxon>
        <taxon>Basidiomycota</taxon>
        <taxon>Agaricomycotina</taxon>
        <taxon>Agaricomycetes</taxon>
        <taxon>Agaricomycetidae</taxon>
        <taxon>Agaricales</taxon>
        <taxon>Agaricineae</taxon>
        <taxon>Crepidotaceae</taxon>
        <taxon>Crepidotus</taxon>
    </lineage>
</organism>
<dbReference type="InterPro" id="IPR036291">
    <property type="entry name" value="NAD(P)-bd_dom_sf"/>
</dbReference>
<keyword evidence="2" id="KW-0521">NADP</keyword>
<reference evidence="5" key="1">
    <citation type="submission" date="2020-11" db="EMBL/GenBank/DDBJ databases">
        <authorList>
            <consortium name="DOE Joint Genome Institute"/>
            <person name="Ahrendt S."/>
            <person name="Riley R."/>
            <person name="Andreopoulos W."/>
            <person name="Labutti K."/>
            <person name="Pangilinan J."/>
            <person name="Ruiz-Duenas F.J."/>
            <person name="Barrasa J.M."/>
            <person name="Sanchez-Garcia M."/>
            <person name="Camarero S."/>
            <person name="Miyauchi S."/>
            <person name="Serrano A."/>
            <person name="Linde D."/>
            <person name="Babiker R."/>
            <person name="Drula E."/>
            <person name="Ayuso-Fernandez I."/>
            <person name="Pacheco R."/>
            <person name="Padilla G."/>
            <person name="Ferreira P."/>
            <person name="Barriuso J."/>
            <person name="Kellner H."/>
            <person name="Castanera R."/>
            <person name="Alfaro M."/>
            <person name="Ramirez L."/>
            <person name="Pisabarro A.G."/>
            <person name="Kuo A."/>
            <person name="Tritt A."/>
            <person name="Lipzen A."/>
            <person name="He G."/>
            <person name="Yan M."/>
            <person name="Ng V."/>
            <person name="Cullen D."/>
            <person name="Martin F."/>
            <person name="Rosso M.-N."/>
            <person name="Henrissat B."/>
            <person name="Hibbett D."/>
            <person name="Martinez A.T."/>
            <person name="Grigoriev I.V."/>
        </authorList>
    </citation>
    <scope>NUCLEOTIDE SEQUENCE</scope>
    <source>
        <strain evidence="5">CBS 506.95</strain>
    </source>
</reference>
<proteinExistence type="inferred from homology"/>
<evidence type="ECO:0000313" key="6">
    <source>
        <dbReference type="Proteomes" id="UP000807306"/>
    </source>
</evidence>
<sequence length="243" mass="26008">MSKVILVTGANAGIGFELVQLLAEKGHVVYVGARNPVSGKEAVEKLTANGLKNVKFVEIDVNKTSTITAASKSIESAEGKLDVLVNNAGIANFQKDQNALTIDVSTIRETMETNLYGLIETSKTFVPLLRKSTTGAPVILNVSTDMASNWLQSQPNSVLHVVAYNTSKAAANSYTIALANELKKEGFKINAVTPGFTSTKLNGFRDGGKSTRDGALALLPWALLDKEGGTGLFIDEHQKELKW</sequence>
<gene>
    <name evidence="5" type="ORF">CPB83DRAFT_850044</name>
</gene>
<dbReference type="PANTHER" id="PTHR43490:SF99">
    <property type="entry name" value="SHORT-CHAIN DEHYDROGENASE_REDUCTASE"/>
    <property type="match status" value="1"/>
</dbReference>
<dbReference type="SUPFAM" id="SSF51735">
    <property type="entry name" value="NAD(P)-binding Rossmann-fold domains"/>
    <property type="match status" value="1"/>
</dbReference>
<evidence type="ECO:0000256" key="3">
    <source>
        <dbReference type="ARBA" id="ARBA00023002"/>
    </source>
</evidence>
<dbReference type="Gene3D" id="3.40.50.720">
    <property type="entry name" value="NAD(P)-binding Rossmann-like Domain"/>
    <property type="match status" value="1"/>
</dbReference>
<keyword evidence="3" id="KW-0560">Oxidoreductase</keyword>
<dbReference type="GO" id="GO:0016491">
    <property type="term" value="F:oxidoreductase activity"/>
    <property type="evidence" value="ECO:0007669"/>
    <property type="project" value="UniProtKB-KW"/>
</dbReference>
<dbReference type="InterPro" id="IPR020904">
    <property type="entry name" value="Sc_DH/Rdtase_CS"/>
</dbReference>
<evidence type="ECO:0000313" key="5">
    <source>
        <dbReference type="EMBL" id="KAF9531026.1"/>
    </source>
</evidence>
<dbReference type="InterPro" id="IPR002347">
    <property type="entry name" value="SDR_fam"/>
</dbReference>
<comment type="caution">
    <text evidence="5">The sequence shown here is derived from an EMBL/GenBank/DDBJ whole genome shotgun (WGS) entry which is preliminary data.</text>
</comment>
<accession>A0A9P6EJS3</accession>
<protein>
    <recommendedName>
        <fullName evidence="7">NAD(P)-binding protein</fullName>
    </recommendedName>
</protein>
<dbReference type="AlphaFoldDB" id="A0A9P6EJS3"/>
<evidence type="ECO:0008006" key="7">
    <source>
        <dbReference type="Google" id="ProtNLM"/>
    </source>
</evidence>
<evidence type="ECO:0000256" key="1">
    <source>
        <dbReference type="ARBA" id="ARBA00006484"/>
    </source>
</evidence>
<evidence type="ECO:0000256" key="2">
    <source>
        <dbReference type="ARBA" id="ARBA00022857"/>
    </source>
</evidence>